<gene>
    <name evidence="2" type="ORF">RT41_GL001365</name>
</gene>
<dbReference type="AlphaFoldDB" id="A0A2A5RMF4"/>
<dbReference type="Pfam" id="PF03358">
    <property type="entry name" value="FMN_red"/>
    <property type="match status" value="1"/>
</dbReference>
<dbReference type="Proteomes" id="UP000218181">
    <property type="component" value="Unassembled WGS sequence"/>
</dbReference>
<name>A0A2A5RMF4_9LACT</name>
<dbReference type="PANTHER" id="PTHR30543:SF21">
    <property type="entry name" value="NAD(P)H-DEPENDENT FMN REDUCTASE LOT6"/>
    <property type="match status" value="1"/>
</dbReference>
<sequence>MKIAGIVGSLNSHSISRKVLMESKKYFSEDVELSEIEYSDLPLFNVDKEFPRPKSIERIMSEINASDGIVIVMPEYNLSMPGVLKNLLDWVSRPTVQGAPKPILDKPILVITTSAGVSGGMVPQEQIRSVLNYLGAHVLSQPRISFANIYNKLDGNGNLAFDETSATFYDATVKAFEVFVERFHK</sequence>
<dbReference type="InterPro" id="IPR029039">
    <property type="entry name" value="Flavoprotein-like_sf"/>
</dbReference>
<dbReference type="InterPro" id="IPR050712">
    <property type="entry name" value="NAD(P)H-dep_reductase"/>
</dbReference>
<dbReference type="GO" id="GO:0010181">
    <property type="term" value="F:FMN binding"/>
    <property type="evidence" value="ECO:0007669"/>
    <property type="project" value="TreeGrafter"/>
</dbReference>
<dbReference type="GO" id="GO:0016491">
    <property type="term" value="F:oxidoreductase activity"/>
    <property type="evidence" value="ECO:0007669"/>
    <property type="project" value="InterPro"/>
</dbReference>
<dbReference type="PANTHER" id="PTHR30543">
    <property type="entry name" value="CHROMATE REDUCTASE"/>
    <property type="match status" value="1"/>
</dbReference>
<dbReference type="SUPFAM" id="SSF52218">
    <property type="entry name" value="Flavoproteins"/>
    <property type="match status" value="1"/>
</dbReference>
<proteinExistence type="predicted"/>
<dbReference type="OrthoDB" id="9812295at2"/>
<evidence type="ECO:0000259" key="1">
    <source>
        <dbReference type="Pfam" id="PF03358"/>
    </source>
</evidence>
<dbReference type="GO" id="GO:0005829">
    <property type="term" value="C:cytosol"/>
    <property type="evidence" value="ECO:0007669"/>
    <property type="project" value="TreeGrafter"/>
</dbReference>
<dbReference type="STRING" id="1291764.GCA_001311235_02109"/>
<accession>A0A2A5RMF4</accession>
<protein>
    <recommendedName>
        <fullName evidence="1">NADPH-dependent FMN reductase-like domain-containing protein</fullName>
    </recommendedName>
</protein>
<evidence type="ECO:0000313" key="3">
    <source>
        <dbReference type="Proteomes" id="UP000218181"/>
    </source>
</evidence>
<comment type="caution">
    <text evidence="2">The sequence shown here is derived from an EMBL/GenBank/DDBJ whole genome shotgun (WGS) entry which is preliminary data.</text>
</comment>
<dbReference type="Gene3D" id="3.40.50.360">
    <property type="match status" value="1"/>
</dbReference>
<dbReference type="InterPro" id="IPR005025">
    <property type="entry name" value="FMN_Rdtase-like_dom"/>
</dbReference>
<organism evidence="2 3">
    <name type="scientific">Lactococcus fujiensis JCM 16395</name>
    <dbReference type="NCBI Taxonomy" id="1291764"/>
    <lineage>
        <taxon>Bacteria</taxon>
        <taxon>Bacillati</taxon>
        <taxon>Bacillota</taxon>
        <taxon>Bacilli</taxon>
        <taxon>Lactobacillales</taxon>
        <taxon>Streptococcaceae</taxon>
        <taxon>Lactococcus</taxon>
    </lineage>
</organism>
<keyword evidence="3" id="KW-1185">Reference proteome</keyword>
<evidence type="ECO:0000313" key="2">
    <source>
        <dbReference type="EMBL" id="PCS00478.1"/>
    </source>
</evidence>
<reference evidence="2 3" key="1">
    <citation type="submission" date="2014-12" db="EMBL/GenBank/DDBJ databases">
        <title>Draft genome sequences of 10 type strains of Lactococcus.</title>
        <authorList>
            <person name="Sun Z."/>
            <person name="Zhong Z."/>
            <person name="Liu W."/>
            <person name="Zhang W."/>
            <person name="Zhang H."/>
        </authorList>
    </citation>
    <scope>NUCLEOTIDE SEQUENCE [LARGE SCALE GENOMIC DNA]</scope>
    <source>
        <strain evidence="2 3">JCM 16395</strain>
    </source>
</reference>
<dbReference type="RefSeq" id="WP_054639591.1">
    <property type="nucleotide sequence ID" value="NZ_BBAL01000007.1"/>
</dbReference>
<dbReference type="EMBL" id="JXJU01000004">
    <property type="protein sequence ID" value="PCS00478.1"/>
    <property type="molecule type" value="Genomic_DNA"/>
</dbReference>
<feature type="domain" description="NADPH-dependent FMN reductase-like" evidence="1">
    <location>
        <begin position="1"/>
        <end position="148"/>
    </location>
</feature>